<evidence type="ECO:0000313" key="5">
    <source>
        <dbReference type="Proteomes" id="UP001168821"/>
    </source>
</evidence>
<evidence type="ECO:0000256" key="1">
    <source>
        <dbReference type="ARBA" id="ARBA00004123"/>
    </source>
</evidence>
<sequence length="116" mass="13038">MEEVAEVDVEDVENEKSQSTETLEVVEALASNEKPKFVRLPLTRIKHIMKMDPDCSLISQDALFLVTKSTELFLEYLAKESAKFMGMGKRKTVQKRDVDAAIDNVPSLCFLDGALE</sequence>
<keyword evidence="5" id="KW-1185">Reference proteome</keyword>
<evidence type="ECO:0000313" key="4">
    <source>
        <dbReference type="EMBL" id="KAJ3643266.1"/>
    </source>
</evidence>
<dbReference type="InterPro" id="IPR003958">
    <property type="entry name" value="CBFA_NFYB_domain"/>
</dbReference>
<gene>
    <name evidence="4" type="ORF">Zmor_025989</name>
</gene>
<dbReference type="PANTHER" id="PTHR10252">
    <property type="entry name" value="HISTONE-LIKE TRANSCRIPTION FACTOR CCAAT-RELATED"/>
    <property type="match status" value="1"/>
</dbReference>
<dbReference type="Gene3D" id="1.10.20.10">
    <property type="entry name" value="Histone, subunit A"/>
    <property type="match status" value="1"/>
</dbReference>
<dbReference type="CDD" id="cd22929">
    <property type="entry name" value="HFD_POLE4-like"/>
    <property type="match status" value="1"/>
</dbReference>
<dbReference type="AlphaFoldDB" id="A0AA38M4N4"/>
<dbReference type="Pfam" id="PF00808">
    <property type="entry name" value="CBFD_NFYB_HMF"/>
    <property type="match status" value="1"/>
</dbReference>
<dbReference type="SUPFAM" id="SSF47113">
    <property type="entry name" value="Histone-fold"/>
    <property type="match status" value="1"/>
</dbReference>
<comment type="caution">
    <text evidence="4">The sequence shown here is derived from an EMBL/GenBank/DDBJ whole genome shotgun (WGS) entry which is preliminary data.</text>
</comment>
<evidence type="ECO:0000256" key="2">
    <source>
        <dbReference type="ARBA" id="ARBA00023242"/>
    </source>
</evidence>
<dbReference type="InterPro" id="IPR050568">
    <property type="entry name" value="Transcr_DNA_Rep_Reg"/>
</dbReference>
<dbReference type="GO" id="GO:0046982">
    <property type="term" value="F:protein heterodimerization activity"/>
    <property type="evidence" value="ECO:0007669"/>
    <property type="project" value="InterPro"/>
</dbReference>
<dbReference type="InterPro" id="IPR009072">
    <property type="entry name" value="Histone-fold"/>
</dbReference>
<protein>
    <recommendedName>
        <fullName evidence="3">Transcription factor CBF/NF-Y/archaeal histone domain-containing protein</fullName>
    </recommendedName>
</protein>
<accession>A0AA38M4N4</accession>
<dbReference type="EMBL" id="JALNTZ010000008">
    <property type="protein sequence ID" value="KAJ3643266.1"/>
    <property type="molecule type" value="Genomic_DNA"/>
</dbReference>
<organism evidence="4 5">
    <name type="scientific">Zophobas morio</name>
    <dbReference type="NCBI Taxonomy" id="2755281"/>
    <lineage>
        <taxon>Eukaryota</taxon>
        <taxon>Metazoa</taxon>
        <taxon>Ecdysozoa</taxon>
        <taxon>Arthropoda</taxon>
        <taxon>Hexapoda</taxon>
        <taxon>Insecta</taxon>
        <taxon>Pterygota</taxon>
        <taxon>Neoptera</taxon>
        <taxon>Endopterygota</taxon>
        <taxon>Coleoptera</taxon>
        <taxon>Polyphaga</taxon>
        <taxon>Cucujiformia</taxon>
        <taxon>Tenebrionidae</taxon>
        <taxon>Zophobas</taxon>
    </lineage>
</organism>
<feature type="domain" description="Transcription factor CBF/NF-Y/archaeal histone" evidence="3">
    <location>
        <begin position="39"/>
        <end position="102"/>
    </location>
</feature>
<proteinExistence type="predicted"/>
<dbReference type="GO" id="GO:0008622">
    <property type="term" value="C:epsilon DNA polymerase complex"/>
    <property type="evidence" value="ECO:0007669"/>
    <property type="project" value="TreeGrafter"/>
</dbReference>
<dbReference type="PANTHER" id="PTHR10252:SF79">
    <property type="entry name" value="DNA POLYMERASE EPSILON SUBUNIT 4"/>
    <property type="match status" value="1"/>
</dbReference>
<keyword evidence="2" id="KW-0539">Nucleus</keyword>
<comment type="subcellular location">
    <subcellularLocation>
        <location evidence="1">Nucleus</location>
    </subcellularLocation>
</comment>
<reference evidence="4" key="1">
    <citation type="journal article" date="2023" name="G3 (Bethesda)">
        <title>Whole genome assemblies of Zophobas morio and Tenebrio molitor.</title>
        <authorList>
            <person name="Kaur S."/>
            <person name="Stinson S.A."/>
            <person name="diCenzo G.C."/>
        </authorList>
    </citation>
    <scope>NUCLEOTIDE SEQUENCE</scope>
    <source>
        <strain evidence="4">QUZm001</strain>
    </source>
</reference>
<name>A0AA38M4N4_9CUCU</name>
<evidence type="ECO:0000259" key="3">
    <source>
        <dbReference type="Pfam" id="PF00808"/>
    </source>
</evidence>
<dbReference type="GO" id="GO:0006261">
    <property type="term" value="P:DNA-templated DNA replication"/>
    <property type="evidence" value="ECO:0007669"/>
    <property type="project" value="TreeGrafter"/>
</dbReference>
<dbReference type="Proteomes" id="UP001168821">
    <property type="component" value="Unassembled WGS sequence"/>
</dbReference>